<dbReference type="Proteomes" id="UP000007110">
    <property type="component" value="Unassembled WGS sequence"/>
</dbReference>
<dbReference type="InterPro" id="IPR036259">
    <property type="entry name" value="MFS_trans_sf"/>
</dbReference>
<evidence type="ECO:0000313" key="8">
    <source>
        <dbReference type="Proteomes" id="UP000007110"/>
    </source>
</evidence>
<dbReference type="KEGG" id="spu:115919215"/>
<dbReference type="OMA" id="NMPETIK"/>
<dbReference type="OrthoDB" id="2544694at2759"/>
<protein>
    <recommendedName>
        <fullName evidence="6">Major facilitator superfamily (MFS) profile domain-containing protein</fullName>
    </recommendedName>
</protein>
<reference evidence="8" key="1">
    <citation type="submission" date="2015-02" db="EMBL/GenBank/DDBJ databases">
        <title>Genome sequencing for Strongylocentrotus purpuratus.</title>
        <authorList>
            <person name="Murali S."/>
            <person name="Liu Y."/>
            <person name="Vee V."/>
            <person name="English A."/>
            <person name="Wang M."/>
            <person name="Skinner E."/>
            <person name="Han Y."/>
            <person name="Muzny D.M."/>
            <person name="Worley K.C."/>
            <person name="Gibbs R.A."/>
        </authorList>
    </citation>
    <scope>NUCLEOTIDE SEQUENCE</scope>
</reference>
<feature type="transmembrane region" description="Helical" evidence="5">
    <location>
        <begin position="20"/>
        <end position="41"/>
    </location>
</feature>
<dbReference type="RefSeq" id="XP_030828306.1">
    <property type="nucleotide sequence ID" value="XM_030972446.1"/>
</dbReference>
<dbReference type="InterPro" id="IPR020846">
    <property type="entry name" value="MFS_dom"/>
</dbReference>
<evidence type="ECO:0000313" key="7">
    <source>
        <dbReference type="EnsemblMetazoa" id="XP_030828306"/>
    </source>
</evidence>
<proteinExistence type="predicted"/>
<feature type="transmembrane region" description="Helical" evidence="5">
    <location>
        <begin position="466"/>
        <end position="489"/>
    </location>
</feature>
<keyword evidence="8" id="KW-1185">Reference proteome</keyword>
<keyword evidence="2 5" id="KW-0812">Transmembrane</keyword>
<evidence type="ECO:0000256" key="3">
    <source>
        <dbReference type="ARBA" id="ARBA00022989"/>
    </source>
</evidence>
<dbReference type="EnsemblMetazoa" id="XM_030972446">
    <property type="protein sequence ID" value="XP_030828306"/>
    <property type="gene ID" value="LOC115919215"/>
</dbReference>
<feature type="domain" description="Major facilitator superfamily (MFS) profile" evidence="6">
    <location>
        <begin position="94"/>
        <end position="519"/>
    </location>
</feature>
<dbReference type="FunCoup" id="A0A7M7MZ41">
    <property type="interactions" value="24"/>
</dbReference>
<dbReference type="InterPro" id="IPR005829">
    <property type="entry name" value="Sugar_transporter_CS"/>
</dbReference>
<dbReference type="Gene3D" id="1.20.1250.20">
    <property type="entry name" value="MFS general substrate transporter like domains"/>
    <property type="match status" value="1"/>
</dbReference>
<keyword evidence="3 5" id="KW-1133">Transmembrane helix</keyword>
<evidence type="ECO:0000256" key="5">
    <source>
        <dbReference type="SAM" id="Phobius"/>
    </source>
</evidence>
<dbReference type="GO" id="GO:0016020">
    <property type="term" value="C:membrane"/>
    <property type="evidence" value="ECO:0007669"/>
    <property type="project" value="UniProtKB-SubCell"/>
</dbReference>
<dbReference type="PANTHER" id="PTHR24064">
    <property type="entry name" value="SOLUTE CARRIER FAMILY 22 MEMBER"/>
    <property type="match status" value="1"/>
</dbReference>
<evidence type="ECO:0000256" key="2">
    <source>
        <dbReference type="ARBA" id="ARBA00022692"/>
    </source>
</evidence>
<accession>A0A7M7MZ41</accession>
<keyword evidence="4 5" id="KW-0472">Membrane</keyword>
<dbReference type="InParanoid" id="A0A7M7MZ41"/>
<reference evidence="7" key="2">
    <citation type="submission" date="2021-01" db="UniProtKB">
        <authorList>
            <consortium name="EnsemblMetazoa"/>
        </authorList>
    </citation>
    <scope>IDENTIFICATION</scope>
</reference>
<evidence type="ECO:0000256" key="1">
    <source>
        <dbReference type="ARBA" id="ARBA00004141"/>
    </source>
</evidence>
<feature type="transmembrane region" description="Helical" evidence="5">
    <location>
        <begin position="265"/>
        <end position="283"/>
    </location>
</feature>
<dbReference type="PROSITE" id="PS00216">
    <property type="entry name" value="SUGAR_TRANSPORT_1"/>
    <property type="match status" value="1"/>
</dbReference>
<evidence type="ECO:0000256" key="4">
    <source>
        <dbReference type="ARBA" id="ARBA00023136"/>
    </source>
</evidence>
<organism evidence="7 8">
    <name type="scientific">Strongylocentrotus purpuratus</name>
    <name type="common">Purple sea urchin</name>
    <dbReference type="NCBI Taxonomy" id="7668"/>
    <lineage>
        <taxon>Eukaryota</taxon>
        <taxon>Metazoa</taxon>
        <taxon>Echinodermata</taxon>
        <taxon>Eleutherozoa</taxon>
        <taxon>Echinozoa</taxon>
        <taxon>Echinoidea</taxon>
        <taxon>Euechinoidea</taxon>
        <taxon>Echinacea</taxon>
        <taxon>Camarodonta</taxon>
        <taxon>Echinidea</taxon>
        <taxon>Strongylocentrotidae</taxon>
        <taxon>Strongylocentrotus</taxon>
    </lineage>
</organism>
<dbReference type="Pfam" id="PF00083">
    <property type="entry name" value="Sugar_tr"/>
    <property type="match status" value="1"/>
</dbReference>
<evidence type="ECO:0000259" key="6">
    <source>
        <dbReference type="PROSITE" id="PS50850"/>
    </source>
</evidence>
<feature type="transmembrane region" description="Helical" evidence="5">
    <location>
        <begin position="380"/>
        <end position="401"/>
    </location>
</feature>
<dbReference type="GO" id="GO:0022857">
    <property type="term" value="F:transmembrane transporter activity"/>
    <property type="evidence" value="ECO:0007669"/>
    <property type="project" value="InterPro"/>
</dbReference>
<name>A0A7M7MZ41_STRPU</name>
<feature type="transmembrane region" description="Helical" evidence="5">
    <location>
        <begin position="435"/>
        <end position="454"/>
    </location>
</feature>
<feature type="transmembrane region" description="Helical" evidence="5">
    <location>
        <begin position="495"/>
        <end position="514"/>
    </location>
</feature>
<dbReference type="PROSITE" id="PS50850">
    <property type="entry name" value="MFS"/>
    <property type="match status" value="1"/>
</dbReference>
<feature type="transmembrane region" description="Helical" evidence="5">
    <location>
        <begin position="208"/>
        <end position="229"/>
    </location>
</feature>
<feature type="transmembrane region" description="Helical" evidence="5">
    <location>
        <begin position="151"/>
        <end position="170"/>
    </location>
</feature>
<dbReference type="InterPro" id="IPR005828">
    <property type="entry name" value="MFS_sugar_transport-like"/>
</dbReference>
<sequence>MRFDDILGELGSFGPYQRRVYLAVCLMAATTAFHSMTQVFIAGTTDHWCTAENWEDENCTEWNLSVEECEEAKKNGSIPVSYEDDGNLVYDQCYMYNITGVDFDPAYDSSMNGTAETLPCQDGWEHDKSQLKSSIIQDWDLVCEKKNLPDYAQSVFYFGYMVGSIFFGVLADKIGRYPTLFICLGVQAGVGVLVAFSPNYWVYIVLRFFQAAGNKAVLQVAFIIGVEFVGPKWRTVAGITIQIFFAFAYMLLAIIAYFVRYWRTLQLIISAPLFLFFLLMPFVPESARWLLSHGDSKKAEKIIHKVAKVNKRKLPDPLFTEEEIKEQEAVSLEPKAGIFDLFRTPVLRWRTINFIYNWMVNNMVYYGLTYSTGDLGVNVYLNFFLSGAVEIVGYLCAIFAIESFGRRPSIATFLFIGGSACLINIGLPIGTWNTVVALTGKSSISASYAIVYVYSAECFPTPVRSIGVGTCSMMARVGAIISPLILILGDYYYPAPLIIFGTTTILAGFLSFLLPETRGKKLPETVEEGEIFGTKVYDDKIAADEAKKKERDDVTEIPLDDVTEIPLDDINDGKAHTNEAFESDNRV</sequence>
<feature type="transmembrane region" description="Helical" evidence="5">
    <location>
        <begin position="177"/>
        <end position="196"/>
    </location>
</feature>
<dbReference type="GeneID" id="115919215"/>
<dbReference type="SUPFAM" id="SSF103473">
    <property type="entry name" value="MFS general substrate transporter"/>
    <property type="match status" value="1"/>
</dbReference>
<feature type="transmembrane region" description="Helical" evidence="5">
    <location>
        <begin position="410"/>
        <end position="429"/>
    </location>
</feature>
<comment type="subcellular location">
    <subcellularLocation>
        <location evidence="1">Membrane</location>
        <topology evidence="1">Multi-pass membrane protein</topology>
    </subcellularLocation>
</comment>
<feature type="transmembrane region" description="Helical" evidence="5">
    <location>
        <begin position="236"/>
        <end position="259"/>
    </location>
</feature>
<dbReference type="CDD" id="cd17317">
    <property type="entry name" value="MFS_SLC22"/>
    <property type="match status" value="1"/>
</dbReference>
<dbReference type="AlphaFoldDB" id="A0A7M7MZ41"/>